<dbReference type="Gene3D" id="2.20.25.10">
    <property type="match status" value="1"/>
</dbReference>
<comment type="similarity">
    <text evidence="2 10">Belongs to the TFS-II family.</text>
</comment>
<dbReference type="RefSeq" id="XP_065670553.1">
    <property type="nucleotide sequence ID" value="XM_065814481.1"/>
</dbReference>
<dbReference type="PANTHER" id="PTHR11477:SF0">
    <property type="entry name" value="IP08861P-RELATED"/>
    <property type="match status" value="1"/>
</dbReference>
<accession>A0ABM4D8A7</accession>
<dbReference type="InterPro" id="IPR003617">
    <property type="entry name" value="TFIIS/CRSP70_N_sub"/>
</dbReference>
<name>A0ABM4D8A7_HYDVU</name>
<dbReference type="InterPro" id="IPR017923">
    <property type="entry name" value="TFIIS_N"/>
</dbReference>
<keyword evidence="4 8" id="KW-0863">Zinc-finger</keyword>
<evidence type="ECO:0000256" key="11">
    <source>
        <dbReference type="SAM" id="MobiDB-lite"/>
    </source>
</evidence>
<reference evidence="16" key="1">
    <citation type="submission" date="2025-08" db="UniProtKB">
        <authorList>
            <consortium name="RefSeq"/>
        </authorList>
    </citation>
    <scope>IDENTIFICATION</scope>
</reference>
<dbReference type="InterPro" id="IPR036575">
    <property type="entry name" value="TFIIS_cen_dom_sf"/>
</dbReference>
<dbReference type="PROSITE" id="PS51133">
    <property type="entry name" value="ZF_TFIIS_2"/>
    <property type="match status" value="1"/>
</dbReference>
<dbReference type="InterPro" id="IPR006289">
    <property type="entry name" value="TFSII"/>
</dbReference>
<evidence type="ECO:0000313" key="15">
    <source>
        <dbReference type="Proteomes" id="UP001652625"/>
    </source>
</evidence>
<dbReference type="SMART" id="SM00510">
    <property type="entry name" value="TFS2M"/>
    <property type="match status" value="1"/>
</dbReference>
<keyword evidence="6 9" id="KW-0539">Nucleus</keyword>
<feature type="region of interest" description="Disordered" evidence="11">
    <location>
        <begin position="85"/>
        <end position="125"/>
    </location>
</feature>
<evidence type="ECO:0000256" key="8">
    <source>
        <dbReference type="PROSITE-ProRule" id="PRU00472"/>
    </source>
</evidence>
<keyword evidence="16" id="KW-0648">Protein biosynthesis</keyword>
<dbReference type="SUPFAM" id="SSF47676">
    <property type="entry name" value="Conserved domain common to transcription factors TFIIS, elongin A, CRSP70"/>
    <property type="match status" value="1"/>
</dbReference>
<dbReference type="NCBIfam" id="TIGR01385">
    <property type="entry name" value="TFSII"/>
    <property type="match status" value="1"/>
</dbReference>
<keyword evidence="15" id="KW-1185">Reference proteome</keyword>
<dbReference type="Gene3D" id="1.20.930.10">
    <property type="entry name" value="Conserved domain common to transcription factors TFIIS, elongin A, CRSP70"/>
    <property type="match status" value="1"/>
</dbReference>
<dbReference type="SUPFAM" id="SSF57783">
    <property type="entry name" value="Zinc beta-ribbon"/>
    <property type="match status" value="1"/>
</dbReference>
<keyword evidence="10" id="KW-0238">DNA-binding</keyword>
<dbReference type="PROSITE" id="PS00466">
    <property type="entry name" value="ZF_TFIIS_1"/>
    <property type="match status" value="1"/>
</dbReference>
<dbReference type="SUPFAM" id="SSF46942">
    <property type="entry name" value="Elongation factor TFIIS domain 2"/>
    <property type="match status" value="1"/>
</dbReference>
<dbReference type="PANTHER" id="PTHR11477">
    <property type="entry name" value="TRANSCRIPTION FACTOR S-II ZINC FINGER DOMAIN-CONTAINING PROTEIN"/>
    <property type="match status" value="1"/>
</dbReference>
<dbReference type="SMART" id="SM00440">
    <property type="entry name" value="ZnF_C2C2"/>
    <property type="match status" value="1"/>
</dbReference>
<dbReference type="PROSITE" id="PS51319">
    <property type="entry name" value="TFIIS_N"/>
    <property type="match status" value="1"/>
</dbReference>
<evidence type="ECO:0000313" key="16">
    <source>
        <dbReference type="RefSeq" id="XP_065670553.1"/>
    </source>
</evidence>
<dbReference type="GeneID" id="100208751"/>
<evidence type="ECO:0000256" key="9">
    <source>
        <dbReference type="PROSITE-ProRule" id="PRU00649"/>
    </source>
</evidence>
<evidence type="ECO:0000259" key="13">
    <source>
        <dbReference type="PROSITE" id="PS51319"/>
    </source>
</evidence>
<evidence type="ECO:0000259" key="12">
    <source>
        <dbReference type="PROSITE" id="PS51133"/>
    </source>
</evidence>
<keyword evidence="16" id="KW-0251">Elongation factor</keyword>
<feature type="compositionally biased region" description="Polar residues" evidence="11">
    <location>
        <begin position="94"/>
        <end position="122"/>
    </location>
</feature>
<dbReference type="InterPro" id="IPR003618">
    <property type="entry name" value="TFIIS_cen_dom"/>
</dbReference>
<dbReference type="CDD" id="cd00183">
    <property type="entry name" value="TFIIS_I"/>
    <property type="match status" value="1"/>
</dbReference>
<evidence type="ECO:0000256" key="10">
    <source>
        <dbReference type="RuleBase" id="RU368078"/>
    </source>
</evidence>
<comment type="subcellular location">
    <subcellularLocation>
        <location evidence="1 9 10">Nucleus</location>
    </subcellularLocation>
</comment>
<evidence type="ECO:0000256" key="5">
    <source>
        <dbReference type="ARBA" id="ARBA00022833"/>
    </source>
</evidence>
<feature type="domain" description="TFIIS-type" evidence="12">
    <location>
        <begin position="245"/>
        <end position="285"/>
    </location>
</feature>
<organism evidence="15 16">
    <name type="scientific">Hydra vulgaris</name>
    <name type="common">Hydra</name>
    <name type="synonym">Hydra attenuata</name>
    <dbReference type="NCBI Taxonomy" id="6087"/>
    <lineage>
        <taxon>Eukaryota</taxon>
        <taxon>Metazoa</taxon>
        <taxon>Cnidaria</taxon>
        <taxon>Hydrozoa</taxon>
        <taxon>Hydroidolina</taxon>
        <taxon>Anthoathecata</taxon>
        <taxon>Aplanulata</taxon>
        <taxon>Hydridae</taxon>
        <taxon>Hydra</taxon>
    </lineage>
</organism>
<dbReference type="SMART" id="SM00509">
    <property type="entry name" value="TFS2N"/>
    <property type="match status" value="1"/>
</dbReference>
<dbReference type="PIRSF" id="PIRSF006704">
    <property type="entry name" value="TF_IIS"/>
    <property type="match status" value="1"/>
</dbReference>
<dbReference type="InterPro" id="IPR035100">
    <property type="entry name" value="TF_IIS-typ"/>
</dbReference>
<dbReference type="Pfam" id="PF01096">
    <property type="entry name" value="Zn_ribbon_TFIIS"/>
    <property type="match status" value="1"/>
</dbReference>
<feature type="domain" description="TFIIS central" evidence="14">
    <location>
        <begin position="129"/>
        <end position="242"/>
    </location>
</feature>
<dbReference type="PROSITE" id="PS51321">
    <property type="entry name" value="TFIIS_CENTRAL"/>
    <property type="match status" value="1"/>
</dbReference>
<dbReference type="Pfam" id="PF08711">
    <property type="entry name" value="Med26"/>
    <property type="match status" value="1"/>
</dbReference>
<evidence type="ECO:0000259" key="14">
    <source>
        <dbReference type="PROSITE" id="PS51321"/>
    </source>
</evidence>
<evidence type="ECO:0000256" key="3">
    <source>
        <dbReference type="ARBA" id="ARBA00022723"/>
    </source>
</evidence>
<keyword evidence="5 10" id="KW-0862">Zinc</keyword>
<evidence type="ECO:0000256" key="1">
    <source>
        <dbReference type="ARBA" id="ARBA00004123"/>
    </source>
</evidence>
<dbReference type="InterPro" id="IPR001222">
    <property type="entry name" value="Znf_TFIIS"/>
</dbReference>
<keyword evidence="10" id="KW-0804">Transcription</keyword>
<dbReference type="GO" id="GO:0003746">
    <property type="term" value="F:translation elongation factor activity"/>
    <property type="evidence" value="ECO:0007669"/>
    <property type="project" value="UniProtKB-KW"/>
</dbReference>
<dbReference type="Proteomes" id="UP001652625">
    <property type="component" value="Chromosome 12"/>
</dbReference>
<feature type="domain" description="TFIIS N-terminal" evidence="13">
    <location>
        <begin position="5"/>
        <end position="84"/>
    </location>
</feature>
<dbReference type="Gene3D" id="1.10.472.30">
    <property type="entry name" value="Transcription elongation factor S-II, central domain"/>
    <property type="match status" value="1"/>
</dbReference>
<dbReference type="InterPro" id="IPR035441">
    <property type="entry name" value="TFIIS/LEDGF_dom_sf"/>
</dbReference>
<sequence length="287" mass="32418">MPLEHDVLNLSRQLEKLVADGNSNNESASDLLNQLKKLPITLDILQKTRIGMTVNVLRKASDREDVQIIAKSLIKSWKKLLDSQDKVKPKSIPENDSSTVISSNQDIKKPSSNSVATKSYNKNKGDAAVRSQCQQMIASSLKNENNPDYDPTNIAAAIENEIFMCFKDTNIKYRNKIKSKVMNLRDKRNPELCQLVIEGIITPERFAKMTAEEMASDEMKKERKKITEEAIKEHQLATTAGTSTGQFKCGKCGKRNTTYNQVQTRSADEPMTTFVYCIECGNRWKFC</sequence>
<protein>
    <recommendedName>
        <fullName evidence="10">Transcription elongation factor</fullName>
    </recommendedName>
</protein>
<keyword evidence="10" id="KW-0805">Transcription regulation</keyword>
<comment type="function">
    <text evidence="7">Necessary for efficient RNA polymerase II transcription elongation past template-encoded arresting sites. The arresting sites in DNA have the property of trapping a certain fraction of elongating RNA polymerases that pass through, resulting in locked ternary complexes. Cleavage of the nascent transcript by S-II allows the resumption of elongation from the new 3'-terminus.</text>
</comment>
<evidence type="ECO:0000256" key="7">
    <source>
        <dbReference type="ARBA" id="ARBA00025408"/>
    </source>
</evidence>
<gene>
    <name evidence="16" type="primary">LOC100208751</name>
</gene>
<evidence type="ECO:0000256" key="2">
    <source>
        <dbReference type="ARBA" id="ARBA00009647"/>
    </source>
</evidence>
<evidence type="ECO:0000256" key="4">
    <source>
        <dbReference type="ARBA" id="ARBA00022771"/>
    </source>
</evidence>
<dbReference type="Pfam" id="PF07500">
    <property type="entry name" value="TFIIS_M"/>
    <property type="match status" value="1"/>
</dbReference>
<keyword evidence="3 10" id="KW-0479">Metal-binding</keyword>
<evidence type="ECO:0000256" key="6">
    <source>
        <dbReference type="ARBA" id="ARBA00023242"/>
    </source>
</evidence>
<dbReference type="CDD" id="cd13749">
    <property type="entry name" value="Zn-ribbon_TFIIS"/>
    <property type="match status" value="1"/>
</dbReference>
<proteinExistence type="inferred from homology"/>